<feature type="transmembrane region" description="Helical" evidence="3">
    <location>
        <begin position="12"/>
        <end position="30"/>
    </location>
</feature>
<comment type="similarity">
    <text evidence="1">Belongs to the AB hydrolase superfamily. AB hydrolase 4 family.</text>
</comment>
<proteinExistence type="inferred from homology"/>
<gene>
    <name evidence="5" type="ORF">AAJ76_5300020233</name>
</gene>
<evidence type="ECO:0000259" key="4">
    <source>
        <dbReference type="Pfam" id="PF00561"/>
    </source>
</evidence>
<dbReference type="Pfam" id="PF00561">
    <property type="entry name" value="Abhydrolase_1"/>
    <property type="match status" value="1"/>
</dbReference>
<accession>A0A0F9WCV3</accession>
<dbReference type="PANTHER" id="PTHR10794:SF63">
    <property type="entry name" value="ALPHA_BETA HYDROLASE 1, ISOFORM A"/>
    <property type="match status" value="1"/>
</dbReference>
<keyword evidence="6" id="KW-1185">Reference proteome</keyword>
<feature type="active site" description="Charge relay system" evidence="2">
    <location>
        <position position="240"/>
    </location>
</feature>
<reference evidence="5 6" key="1">
    <citation type="journal article" date="2015" name="Environ. Microbiol.">
        <title>Genome analyses suggest the presence of polyploidy and recent human-driven expansions in eight global populations of the honeybee pathogen Nosema ceranae.</title>
        <authorList>
            <person name="Pelin A."/>
            <person name="Selman M."/>
            <person name="Aris-Brosou S."/>
            <person name="Farinelli L."/>
            <person name="Corradi N."/>
        </authorList>
    </citation>
    <scope>NUCLEOTIDE SEQUENCE [LARGE SCALE GENOMIC DNA]</scope>
    <source>
        <strain evidence="5 6">PA08 1199</strain>
    </source>
</reference>
<keyword evidence="3" id="KW-0812">Transmembrane</keyword>
<dbReference type="GeneID" id="36320894"/>
<organism evidence="5 6">
    <name type="scientific">Vairimorpha ceranae</name>
    <dbReference type="NCBI Taxonomy" id="40302"/>
    <lineage>
        <taxon>Eukaryota</taxon>
        <taxon>Fungi</taxon>
        <taxon>Fungi incertae sedis</taxon>
        <taxon>Microsporidia</taxon>
        <taxon>Nosematidae</taxon>
        <taxon>Vairimorpha</taxon>
    </lineage>
</organism>
<evidence type="ECO:0000313" key="5">
    <source>
        <dbReference type="EMBL" id="KKO74655.1"/>
    </source>
</evidence>
<dbReference type="VEuPathDB" id="MicrosporidiaDB:AAJ76_5300020233"/>
<sequence length="424" mass="50190">MILIFKNFLEQIINLNKYSIFILYVLYTFLRYPKKPFLQYHSSKGKYIKKMKSLHQSYKAYLFTNVGFLQSYLQLHRVVKPISRKSYRLKVPYDGEIILDVCDDITTKRKETNLKISDKNIIDEKNNLLFDKDDFFVENNDKKYYCINNKHKCTIIKRNIRKNVLLVHGFNGSSNSKYIIGLSHHFRKAGYRIFCFNARGTKEILNNSIFFHIGWTVDLHVAVEFILHNFGGSLEIYGFSMGGNWVTKYLGDNQCLNPRIIKGGAICLPFDFFKIEKWMENEKWIYRKRFLNNILTRNFFKYIKRNKEIFKNAVDLDLLFKCKSLRDIDTILTKKIFNIKSLNEYYQQESSVRHLKNIKIPFLILNSKDDPIIPEFIIDKTECLKNKNILLVVTPYGGHLGFLKNSLKDSLADDIILDFSKHFE</sequence>
<dbReference type="VEuPathDB" id="MicrosporidiaDB:NCER_101614"/>
<dbReference type="AlphaFoldDB" id="A0A0F9WCV3"/>
<dbReference type="Proteomes" id="UP000034350">
    <property type="component" value="Unassembled WGS sequence"/>
</dbReference>
<dbReference type="VEuPathDB" id="MicrosporidiaDB:G9O61_00g004170"/>
<dbReference type="InterPro" id="IPR012020">
    <property type="entry name" value="ABHD4"/>
</dbReference>
<dbReference type="EMBL" id="JPQZ01000053">
    <property type="protein sequence ID" value="KKO74655.1"/>
    <property type="molecule type" value="Genomic_DNA"/>
</dbReference>
<keyword evidence="3" id="KW-0472">Membrane</keyword>
<dbReference type="GO" id="GO:0051793">
    <property type="term" value="P:medium-chain fatty acid catabolic process"/>
    <property type="evidence" value="ECO:0007669"/>
    <property type="project" value="TreeGrafter"/>
</dbReference>
<dbReference type="RefSeq" id="XP_024330397.1">
    <property type="nucleotide sequence ID" value="XM_024475946.1"/>
</dbReference>
<dbReference type="SUPFAM" id="SSF53474">
    <property type="entry name" value="alpha/beta-Hydrolases"/>
    <property type="match status" value="1"/>
</dbReference>
<feature type="active site" description="Charge relay system" evidence="2">
    <location>
        <position position="370"/>
    </location>
</feature>
<dbReference type="PANTHER" id="PTHR10794">
    <property type="entry name" value="ABHYDROLASE DOMAIN-CONTAINING PROTEIN"/>
    <property type="match status" value="1"/>
</dbReference>
<feature type="domain" description="AB hydrolase-1" evidence="4">
    <location>
        <begin position="163"/>
        <end position="405"/>
    </location>
</feature>
<dbReference type="Gene3D" id="3.40.50.1820">
    <property type="entry name" value="alpha/beta hydrolase"/>
    <property type="match status" value="1"/>
</dbReference>
<keyword evidence="3" id="KW-1133">Transmembrane helix</keyword>
<keyword evidence="5" id="KW-0378">Hydrolase</keyword>
<comment type="caution">
    <text evidence="5">The sequence shown here is derived from an EMBL/GenBank/DDBJ whole genome shotgun (WGS) entry which is preliminary data.</text>
</comment>
<dbReference type="InterPro" id="IPR029058">
    <property type="entry name" value="AB_hydrolase_fold"/>
</dbReference>
<dbReference type="InterPro" id="IPR000073">
    <property type="entry name" value="AB_hydrolase_1"/>
</dbReference>
<dbReference type="OrthoDB" id="5954035at2759"/>
<dbReference type="PIRSF" id="PIRSF005211">
    <property type="entry name" value="Ab_hydro_YheT"/>
    <property type="match status" value="1"/>
</dbReference>
<dbReference type="GO" id="GO:0008126">
    <property type="term" value="F:acetylesterase activity"/>
    <property type="evidence" value="ECO:0007669"/>
    <property type="project" value="TreeGrafter"/>
</dbReference>
<dbReference type="GO" id="GO:0047372">
    <property type="term" value="F:monoacylglycerol lipase activity"/>
    <property type="evidence" value="ECO:0007669"/>
    <property type="project" value="TreeGrafter"/>
</dbReference>
<evidence type="ECO:0000256" key="1">
    <source>
        <dbReference type="ARBA" id="ARBA00010884"/>
    </source>
</evidence>
<feature type="active site" description="Charge relay system" evidence="2">
    <location>
        <position position="399"/>
    </location>
</feature>
<name>A0A0F9WCV3_9MICR</name>
<dbReference type="GO" id="GO:0051792">
    <property type="term" value="P:medium-chain fatty acid biosynthetic process"/>
    <property type="evidence" value="ECO:0007669"/>
    <property type="project" value="TreeGrafter"/>
</dbReference>
<evidence type="ECO:0000313" key="6">
    <source>
        <dbReference type="Proteomes" id="UP000034350"/>
    </source>
</evidence>
<evidence type="ECO:0000256" key="2">
    <source>
        <dbReference type="PIRSR" id="PIRSR005211-1"/>
    </source>
</evidence>
<evidence type="ECO:0000256" key="3">
    <source>
        <dbReference type="SAM" id="Phobius"/>
    </source>
</evidence>
<protein>
    <submittedName>
        <fullName evidence="5">Alpha beta hydrolase</fullName>
    </submittedName>
</protein>
<dbReference type="InterPro" id="IPR050960">
    <property type="entry name" value="AB_hydrolase_4_sf"/>
</dbReference>